<evidence type="ECO:0000256" key="1">
    <source>
        <dbReference type="SAM" id="Phobius"/>
    </source>
</evidence>
<evidence type="ECO:0000313" key="2">
    <source>
        <dbReference type="EMBL" id="RLT74246.1"/>
    </source>
</evidence>
<evidence type="ECO:0000313" key="5">
    <source>
        <dbReference type="Proteomes" id="UP000310032"/>
    </source>
</evidence>
<dbReference type="AlphaFoldDB" id="A0A3L7ZR20"/>
<name>A0A3L7ZR20_PARDI</name>
<accession>A0A3L7ZR20</accession>
<dbReference type="Proteomes" id="UP000278164">
    <property type="component" value="Unassembled WGS sequence"/>
</dbReference>
<sequence length="197" mass="23413">MKINENTISVFLLGILIGIVFVRYVNYFKKPIQDIDIDNFEYEKESLYTIKREELKNNYYQCLDQKVYWGTDSLQTSTLRELCSDEKLFFCFSETACPPCIETVIDMLNGAFSKEEIDKRVIFVSPDYPIRLRNDCYGRKLLNLQNKIFGLPLERQESFPPFLFVLDNKLRVKYLHIYNKVFPQLTSIYLEEIKFSD</sequence>
<protein>
    <recommendedName>
        <fullName evidence="6">Redoxin domain-containing protein</fullName>
    </recommendedName>
</protein>
<organism evidence="2 4">
    <name type="scientific">Parabacteroides distasonis</name>
    <dbReference type="NCBI Taxonomy" id="823"/>
    <lineage>
        <taxon>Bacteria</taxon>
        <taxon>Pseudomonadati</taxon>
        <taxon>Bacteroidota</taxon>
        <taxon>Bacteroidia</taxon>
        <taxon>Bacteroidales</taxon>
        <taxon>Tannerellaceae</taxon>
        <taxon>Parabacteroides</taxon>
    </lineage>
</organism>
<dbReference type="SUPFAM" id="SSF52833">
    <property type="entry name" value="Thioredoxin-like"/>
    <property type="match status" value="1"/>
</dbReference>
<keyword evidence="1" id="KW-0472">Membrane</keyword>
<dbReference type="OrthoDB" id="1050547at2"/>
<proteinExistence type="predicted"/>
<keyword evidence="1" id="KW-0812">Transmembrane</keyword>
<dbReference type="InterPro" id="IPR036249">
    <property type="entry name" value="Thioredoxin-like_sf"/>
</dbReference>
<evidence type="ECO:0000313" key="4">
    <source>
        <dbReference type="Proteomes" id="UP000278164"/>
    </source>
</evidence>
<dbReference type="RefSeq" id="WP_121735471.1">
    <property type="nucleotide sequence ID" value="NZ_QXXG01000005.1"/>
</dbReference>
<gene>
    <name evidence="2" type="ORF">D7V78_06275</name>
    <name evidence="3" type="ORF">E5342_09935</name>
</gene>
<dbReference type="EMBL" id="RAYI01000009">
    <property type="protein sequence ID" value="RLT74246.1"/>
    <property type="molecule type" value="Genomic_DNA"/>
</dbReference>
<reference evidence="2 4" key="1">
    <citation type="submission" date="2018-09" db="EMBL/GenBank/DDBJ databases">
        <title>Murine metabolic-syndrome-specific gut microbial biobank.</title>
        <authorList>
            <person name="Liu C."/>
        </authorList>
    </citation>
    <scope>NUCLEOTIDE SEQUENCE [LARGE SCALE GENOMIC DNA]</scope>
    <source>
        <strain evidence="2 4">8-P5</strain>
    </source>
</reference>
<dbReference type="EMBL" id="SRYM01000024">
    <property type="protein sequence ID" value="TGY57646.1"/>
    <property type="molecule type" value="Genomic_DNA"/>
</dbReference>
<feature type="transmembrane region" description="Helical" evidence="1">
    <location>
        <begin position="6"/>
        <end position="25"/>
    </location>
</feature>
<evidence type="ECO:0008006" key="6">
    <source>
        <dbReference type="Google" id="ProtNLM"/>
    </source>
</evidence>
<reference evidence="3 5" key="2">
    <citation type="submission" date="2019-04" db="EMBL/GenBank/DDBJ databases">
        <title>Microbes associate with the intestines of laboratory mice.</title>
        <authorList>
            <person name="Navarre W."/>
            <person name="Wong E."/>
            <person name="Huang K."/>
            <person name="Tropini C."/>
            <person name="Ng K."/>
            <person name="Yu B."/>
        </authorList>
    </citation>
    <scope>NUCLEOTIDE SEQUENCE [LARGE SCALE GENOMIC DNA]</scope>
    <source>
        <strain evidence="3 5">NM39_I3</strain>
    </source>
</reference>
<dbReference type="Proteomes" id="UP000310032">
    <property type="component" value="Unassembled WGS sequence"/>
</dbReference>
<keyword evidence="1" id="KW-1133">Transmembrane helix</keyword>
<comment type="caution">
    <text evidence="2">The sequence shown here is derived from an EMBL/GenBank/DDBJ whole genome shotgun (WGS) entry which is preliminary data.</text>
</comment>
<evidence type="ECO:0000313" key="3">
    <source>
        <dbReference type="EMBL" id="TGY57646.1"/>
    </source>
</evidence>